<evidence type="ECO:0000313" key="4">
    <source>
        <dbReference type="Proteomes" id="UP000517759"/>
    </source>
</evidence>
<accession>A0A7W6AKB2</accession>
<proteinExistence type="predicted"/>
<evidence type="ECO:0000313" key="5">
    <source>
        <dbReference type="Proteomes" id="UP001156881"/>
    </source>
</evidence>
<feature type="transmembrane region" description="Helical" evidence="1">
    <location>
        <begin position="12"/>
        <end position="33"/>
    </location>
</feature>
<evidence type="ECO:0000313" key="2">
    <source>
        <dbReference type="EMBL" id="GLS45110.1"/>
    </source>
</evidence>
<dbReference type="EMBL" id="BSPG01000018">
    <property type="protein sequence ID" value="GLS45110.1"/>
    <property type="molecule type" value="Genomic_DNA"/>
</dbReference>
<keyword evidence="1" id="KW-1133">Transmembrane helix</keyword>
<evidence type="ECO:0000313" key="3">
    <source>
        <dbReference type="EMBL" id="MBB3904228.1"/>
    </source>
</evidence>
<gene>
    <name evidence="2" type="ORF">GCM10007884_30990</name>
    <name evidence="3" type="ORF">GGR33_003747</name>
</gene>
<keyword evidence="5" id="KW-1185">Reference proteome</keyword>
<sequence length="51" mass="5564">MMRSSYQSSPFRGVMAIGVVLWAGTVVLVVGIAQDKARRGELITLSREIGR</sequence>
<dbReference type="Proteomes" id="UP000517759">
    <property type="component" value="Unassembled WGS sequence"/>
</dbReference>
<name>A0A7W6AKB2_9HYPH</name>
<evidence type="ECO:0000256" key="1">
    <source>
        <dbReference type="SAM" id="Phobius"/>
    </source>
</evidence>
<protein>
    <submittedName>
        <fullName evidence="3">Uncharacterized protein</fullName>
    </submittedName>
</protein>
<keyword evidence="1" id="KW-0812">Transmembrane</keyword>
<dbReference type="RefSeq" id="WP_183507894.1">
    <property type="nucleotide sequence ID" value="NZ_BSPG01000018.1"/>
</dbReference>
<reference evidence="2" key="1">
    <citation type="journal article" date="2014" name="Int. J. Syst. Evol. Microbiol.">
        <title>Complete genome of a new Firmicutes species belonging to the dominant human colonic microbiota ('Ruminococcus bicirculans') reveals two chromosomes and a selective capacity to utilize plant glucans.</title>
        <authorList>
            <consortium name="NISC Comparative Sequencing Program"/>
            <person name="Wegmann U."/>
            <person name="Louis P."/>
            <person name="Goesmann A."/>
            <person name="Henrissat B."/>
            <person name="Duncan S.H."/>
            <person name="Flint H.J."/>
        </authorList>
    </citation>
    <scope>NUCLEOTIDE SEQUENCE</scope>
    <source>
        <strain evidence="2">NBRC 107710</strain>
    </source>
</reference>
<organism evidence="3 4">
    <name type="scientific">Methylobacterium brachythecii</name>
    <dbReference type="NCBI Taxonomy" id="1176177"/>
    <lineage>
        <taxon>Bacteria</taxon>
        <taxon>Pseudomonadati</taxon>
        <taxon>Pseudomonadota</taxon>
        <taxon>Alphaproteobacteria</taxon>
        <taxon>Hyphomicrobiales</taxon>
        <taxon>Methylobacteriaceae</taxon>
        <taxon>Methylobacterium</taxon>
    </lineage>
</organism>
<keyword evidence="1" id="KW-0472">Membrane</keyword>
<reference evidence="5" key="2">
    <citation type="journal article" date="2019" name="Int. J. Syst. Evol. Microbiol.">
        <title>The Global Catalogue of Microorganisms (GCM) 10K type strain sequencing project: providing services to taxonomists for standard genome sequencing and annotation.</title>
        <authorList>
            <consortium name="The Broad Institute Genomics Platform"/>
            <consortium name="The Broad Institute Genome Sequencing Center for Infectious Disease"/>
            <person name="Wu L."/>
            <person name="Ma J."/>
        </authorList>
    </citation>
    <scope>NUCLEOTIDE SEQUENCE [LARGE SCALE GENOMIC DNA]</scope>
    <source>
        <strain evidence="5">NBRC 107710</strain>
    </source>
</reference>
<reference evidence="3 4" key="3">
    <citation type="submission" date="2020-08" db="EMBL/GenBank/DDBJ databases">
        <title>Genomic Encyclopedia of Type Strains, Phase IV (KMG-IV): sequencing the most valuable type-strain genomes for metagenomic binning, comparative biology and taxonomic classification.</title>
        <authorList>
            <person name="Goeker M."/>
        </authorList>
    </citation>
    <scope>NUCLEOTIDE SEQUENCE [LARGE SCALE GENOMIC DNA]</scope>
    <source>
        <strain evidence="3 4">DSM 24105</strain>
    </source>
</reference>
<dbReference type="EMBL" id="JACIDN010000007">
    <property type="protein sequence ID" value="MBB3904228.1"/>
    <property type="molecule type" value="Genomic_DNA"/>
</dbReference>
<dbReference type="Proteomes" id="UP001156881">
    <property type="component" value="Unassembled WGS sequence"/>
</dbReference>
<dbReference type="AlphaFoldDB" id="A0A7W6AKB2"/>
<reference evidence="2" key="4">
    <citation type="submission" date="2023-01" db="EMBL/GenBank/DDBJ databases">
        <title>Draft genome sequence of Methylobacterium brachythecii strain NBRC 107710.</title>
        <authorList>
            <person name="Sun Q."/>
            <person name="Mori K."/>
        </authorList>
    </citation>
    <scope>NUCLEOTIDE SEQUENCE</scope>
    <source>
        <strain evidence="2">NBRC 107710</strain>
    </source>
</reference>
<comment type="caution">
    <text evidence="3">The sequence shown here is derived from an EMBL/GenBank/DDBJ whole genome shotgun (WGS) entry which is preliminary data.</text>
</comment>